<evidence type="ECO:0000259" key="1">
    <source>
        <dbReference type="Pfam" id="PF06722"/>
    </source>
</evidence>
<dbReference type="InterPro" id="IPR050426">
    <property type="entry name" value="Glycosyltransferase_28"/>
</dbReference>
<evidence type="ECO:0000313" key="2">
    <source>
        <dbReference type="EMBL" id="CAA9399467.1"/>
    </source>
</evidence>
<dbReference type="GO" id="GO:0008194">
    <property type="term" value="F:UDP-glycosyltransferase activity"/>
    <property type="evidence" value="ECO:0007669"/>
    <property type="project" value="InterPro"/>
</dbReference>
<organism evidence="2">
    <name type="scientific">uncultured Rubrobacteraceae bacterium</name>
    <dbReference type="NCBI Taxonomy" id="349277"/>
    <lineage>
        <taxon>Bacteria</taxon>
        <taxon>Bacillati</taxon>
        <taxon>Actinomycetota</taxon>
        <taxon>Rubrobacteria</taxon>
        <taxon>Rubrobacterales</taxon>
        <taxon>Rubrobacteraceae</taxon>
        <taxon>environmental samples</taxon>
    </lineage>
</organism>
<dbReference type="PANTHER" id="PTHR48050:SF13">
    <property type="entry name" value="STEROL 3-BETA-GLUCOSYLTRANSFERASE UGT80A2"/>
    <property type="match status" value="1"/>
</dbReference>
<dbReference type="Gene3D" id="3.40.50.2000">
    <property type="entry name" value="Glycogen Phosphorylase B"/>
    <property type="match status" value="2"/>
</dbReference>
<feature type="domain" description="Erythromycin biosynthesis protein CIII-like C-terminal" evidence="1">
    <location>
        <begin position="292"/>
        <end position="400"/>
    </location>
</feature>
<dbReference type="Pfam" id="PF06722">
    <property type="entry name" value="EryCIII-like_C"/>
    <property type="match status" value="1"/>
</dbReference>
<proteinExistence type="predicted"/>
<protein>
    <recommendedName>
        <fullName evidence="1">Erythromycin biosynthesis protein CIII-like C-terminal domain-containing protein</fullName>
    </recommendedName>
</protein>
<accession>A0A6J4NZ83</accession>
<gene>
    <name evidence="2" type="ORF">AVDCRST_MAG82-122</name>
</gene>
<dbReference type="CDD" id="cd03784">
    <property type="entry name" value="GT1_Gtf-like"/>
    <property type="match status" value="1"/>
</dbReference>
<dbReference type="EMBL" id="CADCVA010000014">
    <property type="protein sequence ID" value="CAA9399467.1"/>
    <property type="molecule type" value="Genomic_DNA"/>
</dbReference>
<reference evidence="2" key="1">
    <citation type="submission" date="2020-02" db="EMBL/GenBank/DDBJ databases">
        <authorList>
            <person name="Meier V. D."/>
        </authorList>
    </citation>
    <scope>NUCLEOTIDE SEQUENCE</scope>
    <source>
        <strain evidence="2">AVDCRST_MAG82</strain>
    </source>
</reference>
<dbReference type="AlphaFoldDB" id="A0A6J4NZ83"/>
<name>A0A6J4NZ83_9ACTN</name>
<dbReference type="GO" id="GO:0016758">
    <property type="term" value="F:hexosyltransferase activity"/>
    <property type="evidence" value="ECO:0007669"/>
    <property type="project" value="UniProtKB-ARBA"/>
</dbReference>
<dbReference type="InterPro" id="IPR010610">
    <property type="entry name" value="EryCIII-like_C"/>
</dbReference>
<dbReference type="InterPro" id="IPR002213">
    <property type="entry name" value="UDP_glucos_trans"/>
</dbReference>
<dbReference type="GO" id="GO:0017000">
    <property type="term" value="P:antibiotic biosynthetic process"/>
    <property type="evidence" value="ECO:0007669"/>
    <property type="project" value="UniProtKB-ARBA"/>
</dbReference>
<dbReference type="SUPFAM" id="SSF53756">
    <property type="entry name" value="UDP-Glycosyltransferase/glycogen phosphorylase"/>
    <property type="match status" value="1"/>
</dbReference>
<dbReference type="FunFam" id="3.40.50.2000:FF:000009">
    <property type="entry name" value="Sterol 3-beta-glucosyltransferase UGT80A2"/>
    <property type="match status" value="1"/>
</dbReference>
<sequence length="418" mass="44959">MQPCTALGLGLKRAGHLVTVATWAPFRELVESGGLAFHPVAGPDPDRLVRALVEAGGSPLEYARRFRGLLRPHVVQGFRDCLAASRNADAVVYTPLGFTGYMVAEHLRLPAVGSAVQPLFVRTGRFPSAMLGRPPGGSMLVGTPGLGRLYNHLTHLAVEQLYWRTVQPLVGDLREEAGLPPMPPLLGPFGRMHREHSPLLLGWSSHVLPEIPDREARMRTTGYWFLDGNRDWRPPEDLRAFLDAGEPPVSLCLGSMGGIESARMGRIFTLTTRALKLAGRRGVLLGGGGEGDATLPDSITKIAGEVPYGWLFRRVAVAVHHGGAGTTAEALRAGVPSVVVPVVPDQAFWGWRVAALGAGPEPIPPRRLTAERLASAILQAASDPDIRRRCKELGKKISAEDGVGRAVEALEEHLGKRS</sequence>
<dbReference type="PANTHER" id="PTHR48050">
    <property type="entry name" value="STEROL 3-BETA-GLUCOSYLTRANSFERASE"/>
    <property type="match status" value="1"/>
</dbReference>